<dbReference type="KEGG" id="mtar:DF168_00526"/>
<dbReference type="SUPFAM" id="SSF101478">
    <property type="entry name" value="ADP-ribosylglycohydrolase"/>
    <property type="match status" value="1"/>
</dbReference>
<dbReference type="PANTHER" id="PTHR16222">
    <property type="entry name" value="ADP-RIBOSYLGLYCOHYDROLASE"/>
    <property type="match status" value="1"/>
</dbReference>
<evidence type="ECO:0000313" key="2">
    <source>
        <dbReference type="EMBL" id="AWT59341.1"/>
    </source>
</evidence>
<keyword evidence="1" id="KW-0460">Magnesium</keyword>
<dbReference type="Pfam" id="PF03747">
    <property type="entry name" value="ADP_ribosyl_GH"/>
    <property type="match status" value="1"/>
</dbReference>
<gene>
    <name evidence="2" type="ORF">DF168_00526</name>
</gene>
<organism evidence="2 3">
    <name type="scientific">Candidatus Moanibacter tarae</name>
    <dbReference type="NCBI Taxonomy" id="2200854"/>
    <lineage>
        <taxon>Bacteria</taxon>
        <taxon>Pseudomonadati</taxon>
        <taxon>Verrucomicrobiota</taxon>
        <taxon>Opitutia</taxon>
        <taxon>Puniceicoccales</taxon>
        <taxon>Puniceicoccales incertae sedis</taxon>
        <taxon>Candidatus Moanibacter</taxon>
    </lineage>
</organism>
<accession>A0A2Z4ABS7</accession>
<reference evidence="2 3" key="1">
    <citation type="submission" date="2018-06" db="EMBL/GenBank/DDBJ databases">
        <title>Draft Genome Sequence of a Novel Marine Bacterium Related to the Verrucomicrobia.</title>
        <authorList>
            <person name="Vosseberg J."/>
            <person name="Martijn J."/>
            <person name="Ettema T.J.G."/>
        </authorList>
    </citation>
    <scope>NUCLEOTIDE SEQUENCE [LARGE SCALE GENOMIC DNA]</scope>
    <source>
        <strain evidence="2">TARA_B100001123</strain>
    </source>
</reference>
<dbReference type="InterPro" id="IPR005502">
    <property type="entry name" value="Ribosyl_crysJ1"/>
</dbReference>
<sequence>MEKTGKIEVNPDFADRLRGMIWGQLVGDAAALGTHWIYNISELMATYPKGVEGFEEPKEGHYHFGKNPGDQTHYGDAALVLMKSVAEYGQFDQARFGRSFIERMNPETYEGYVDNSTRGTVEIKMNFEELYPDREFDFQHGADDDQLATATSICPVVAAHLRNPDLMEIVEKVTRVRQNNDRAVAYMKAHVGILLELLKGRDIHSSLHRVEEIAGKDAKFGTELRRKFGSAFDLFPRSVGEATDKLGQSCPLISSFPSALHGFLCYRDSFEVTILDVIRAGGDNAGRAAMVGAWLGAHLGVRAIPKDWLRRLSKYEVVDGCVEMIVDGAMGGGT</sequence>
<evidence type="ECO:0008006" key="4">
    <source>
        <dbReference type="Google" id="ProtNLM"/>
    </source>
</evidence>
<dbReference type="AlphaFoldDB" id="A0A2Z4ABS7"/>
<dbReference type="PANTHER" id="PTHR16222:SF17">
    <property type="entry name" value="SELENOPROTEIN J"/>
    <property type="match status" value="1"/>
</dbReference>
<feature type="binding site" evidence="1">
    <location>
        <position position="72"/>
    </location>
    <ligand>
        <name>Mg(2+)</name>
        <dbReference type="ChEBI" id="CHEBI:18420"/>
        <label>1</label>
    </ligand>
</feature>
<keyword evidence="1" id="KW-0479">Metal-binding</keyword>
<dbReference type="InterPro" id="IPR036705">
    <property type="entry name" value="Ribosyl_crysJ1_sf"/>
</dbReference>
<feature type="binding site" evidence="1">
    <location>
        <position position="283"/>
    </location>
    <ligand>
        <name>Mg(2+)</name>
        <dbReference type="ChEBI" id="CHEBI:18420"/>
        <label>1</label>
    </ligand>
</feature>
<protein>
    <recommendedName>
        <fullName evidence="4">ADP-ribosyl-[dinitrogen reductase] glycohydrolase</fullName>
    </recommendedName>
</protein>
<dbReference type="Gene3D" id="1.10.4080.10">
    <property type="entry name" value="ADP-ribosylation/Crystallin J1"/>
    <property type="match status" value="1"/>
</dbReference>
<proteinExistence type="predicted"/>
<evidence type="ECO:0000313" key="3">
    <source>
        <dbReference type="Proteomes" id="UP000247465"/>
    </source>
</evidence>
<dbReference type="EMBL" id="CP029803">
    <property type="protein sequence ID" value="AWT59341.1"/>
    <property type="molecule type" value="Genomic_DNA"/>
</dbReference>
<dbReference type="InterPro" id="IPR050792">
    <property type="entry name" value="ADP-ribosylglycohydrolase"/>
</dbReference>
<evidence type="ECO:0000256" key="1">
    <source>
        <dbReference type="PIRSR" id="PIRSR605502-1"/>
    </source>
</evidence>
<comment type="cofactor">
    <cofactor evidence="1">
        <name>Mg(2+)</name>
        <dbReference type="ChEBI" id="CHEBI:18420"/>
    </cofactor>
    <text evidence="1">Binds 2 magnesium ions per subunit.</text>
</comment>
<dbReference type="Proteomes" id="UP000247465">
    <property type="component" value="Chromosome"/>
</dbReference>
<dbReference type="GO" id="GO:0046872">
    <property type="term" value="F:metal ion binding"/>
    <property type="evidence" value="ECO:0007669"/>
    <property type="project" value="UniProtKB-KW"/>
</dbReference>
<name>A0A2Z4ABS7_9BACT</name>